<dbReference type="SUPFAM" id="SSF81901">
    <property type="entry name" value="HCP-like"/>
    <property type="match status" value="2"/>
</dbReference>
<organism evidence="4 5">
    <name type="scientific">Actinocatenispora rupis</name>
    <dbReference type="NCBI Taxonomy" id="519421"/>
    <lineage>
        <taxon>Bacteria</taxon>
        <taxon>Bacillati</taxon>
        <taxon>Actinomycetota</taxon>
        <taxon>Actinomycetes</taxon>
        <taxon>Micromonosporales</taxon>
        <taxon>Micromonosporaceae</taxon>
        <taxon>Actinocatenispora</taxon>
    </lineage>
</organism>
<protein>
    <recommendedName>
        <fullName evidence="6">Tetratricopeptide repeat protein</fullName>
    </recommendedName>
</protein>
<gene>
    <name evidence="4" type="ORF">Aru02nite_18470</name>
</gene>
<dbReference type="InterPro" id="IPR019734">
    <property type="entry name" value="TPR_rpt"/>
</dbReference>
<keyword evidence="1" id="KW-0677">Repeat</keyword>
<feature type="repeat" description="TPR" evidence="3">
    <location>
        <begin position="481"/>
        <end position="514"/>
    </location>
</feature>
<dbReference type="AlphaFoldDB" id="A0A8J3IYF7"/>
<dbReference type="InterPro" id="IPR011990">
    <property type="entry name" value="TPR-like_helical_dom_sf"/>
</dbReference>
<reference evidence="4" key="1">
    <citation type="submission" date="2021-01" db="EMBL/GenBank/DDBJ databases">
        <title>Whole genome shotgun sequence of Actinocatenispora rupis NBRC 107355.</title>
        <authorList>
            <person name="Komaki H."/>
            <person name="Tamura T."/>
        </authorList>
    </citation>
    <scope>NUCLEOTIDE SEQUENCE</scope>
    <source>
        <strain evidence="4">NBRC 107355</strain>
    </source>
</reference>
<evidence type="ECO:0000313" key="4">
    <source>
        <dbReference type="EMBL" id="GID10958.1"/>
    </source>
</evidence>
<dbReference type="Gene3D" id="1.25.40.10">
    <property type="entry name" value="Tetratricopeptide repeat domain"/>
    <property type="match status" value="4"/>
</dbReference>
<keyword evidence="5" id="KW-1185">Reference proteome</keyword>
<accession>A0A8J3IYF7</accession>
<evidence type="ECO:0000256" key="3">
    <source>
        <dbReference type="PROSITE-ProRule" id="PRU00339"/>
    </source>
</evidence>
<evidence type="ECO:0000256" key="2">
    <source>
        <dbReference type="ARBA" id="ARBA00022803"/>
    </source>
</evidence>
<sequence length="733" mass="74460">MPNGTPQQLLETGRELARSGNVDGACQVLAEAVAGGDPVVAPEAAGLLGTLLADRGDTAGARSAYEYAVASRHPVHAPVAALGLGALLAGLDDTAGAVRAFGFAASAGDAETAALARRTLALYGPPTDPEPAYEEACRLLADGDPAAALSLFQQVVDGGDAEFAPLAACRIGGLLAERGASDEAATALWYAVRSGHREHAPLAAYVLGQILVEQGDLARARDVLALAAEVPDARMAGSSMATLAEVHAGAGEDAAALHWFARLVAAGDADLAPHASYRIGVLLADHDVDGAQAAFRYAADARHPQVSGPAAGNLDIVADRSGVPVRAEPAAPAEVCARAALVQGLLRYTAGDPDGARTAFGEAASCPVPPVAAEAYARLGAVEKALGRPDDALAPLERAYASGHPPAVAMAALDLADLLVHRGQAERAVAMLRSAAAGAGPVAAMAGVNLGVLLARDLGDPAAGLAELRRVAAGGEPGAAAAALFTLGTLVEDAGDADTARRAYEEAVALRQPEFSGRAAINLGVLLSRRQDFEGAQRAWRTAAEVGTDDDRAKARRMLDEVARQGGAAAVTARARQVAADPDLAAAAELAAAEHFRQREDVPAALRAYEKALETGHPRYAAEGAARLALSFWLHSGTEGAAAAIDRLGATGHPELMPRAWFLLGAALVVDEPDAGRYAFAAAGAGHAASRCAVALVDGDTAAAGRAYAEVRETAPDLADRLDDLVAELAPPA</sequence>
<dbReference type="InterPro" id="IPR052346">
    <property type="entry name" value="O-mannosyl-transferase_TMTC"/>
</dbReference>
<dbReference type="PROSITE" id="PS50005">
    <property type="entry name" value="TPR"/>
    <property type="match status" value="1"/>
</dbReference>
<evidence type="ECO:0008006" key="6">
    <source>
        <dbReference type="Google" id="ProtNLM"/>
    </source>
</evidence>
<evidence type="ECO:0000313" key="5">
    <source>
        <dbReference type="Proteomes" id="UP000612808"/>
    </source>
</evidence>
<dbReference type="EMBL" id="BOMB01000010">
    <property type="protein sequence ID" value="GID10958.1"/>
    <property type="molecule type" value="Genomic_DNA"/>
</dbReference>
<evidence type="ECO:0000256" key="1">
    <source>
        <dbReference type="ARBA" id="ARBA00022737"/>
    </source>
</evidence>
<dbReference type="RefSeq" id="WP_203656610.1">
    <property type="nucleotide sequence ID" value="NZ_BAAAZM010000004.1"/>
</dbReference>
<dbReference type="Pfam" id="PF13432">
    <property type="entry name" value="TPR_16"/>
    <property type="match status" value="5"/>
</dbReference>
<dbReference type="PANTHER" id="PTHR44227">
    <property type="match status" value="1"/>
</dbReference>
<keyword evidence="2 3" id="KW-0802">TPR repeat</keyword>
<dbReference type="SMART" id="SM00028">
    <property type="entry name" value="TPR"/>
    <property type="match status" value="4"/>
</dbReference>
<dbReference type="PANTHER" id="PTHR44227:SF3">
    <property type="entry name" value="PROTEIN O-MANNOSYL-TRANSFERASE TMTC4"/>
    <property type="match status" value="1"/>
</dbReference>
<dbReference type="Proteomes" id="UP000612808">
    <property type="component" value="Unassembled WGS sequence"/>
</dbReference>
<comment type="caution">
    <text evidence="4">The sequence shown here is derived from an EMBL/GenBank/DDBJ whole genome shotgun (WGS) entry which is preliminary data.</text>
</comment>
<proteinExistence type="predicted"/>
<name>A0A8J3IYF7_9ACTN</name>